<evidence type="ECO:0000256" key="6">
    <source>
        <dbReference type="ARBA" id="ARBA00022692"/>
    </source>
</evidence>
<keyword evidence="17" id="KW-1185">Reference proteome</keyword>
<dbReference type="Pfam" id="PF08407">
    <property type="entry name" value="Chitin_synth_1N"/>
    <property type="match status" value="1"/>
</dbReference>
<keyword evidence="9 13" id="KW-0961">Cell wall biogenesis/degradation</keyword>
<dbReference type="PANTHER" id="PTHR22914:SF11">
    <property type="entry name" value="CHITIN SYNTHASE B"/>
    <property type="match status" value="1"/>
</dbReference>
<gene>
    <name evidence="16" type="ORF">M413DRAFT_307887</name>
</gene>
<accession>A0A0C3CQ58</accession>
<keyword evidence="5 13" id="KW-0808">Transferase</keyword>
<feature type="transmembrane region" description="Helical" evidence="13">
    <location>
        <begin position="630"/>
        <end position="651"/>
    </location>
</feature>
<keyword evidence="8 13" id="KW-0472">Membrane</keyword>
<dbReference type="EC" id="2.4.1.16" evidence="2 13"/>
<dbReference type="OrthoDB" id="26569at2759"/>
<evidence type="ECO:0000256" key="1">
    <source>
        <dbReference type="ARBA" id="ARBA00004651"/>
    </source>
</evidence>
<feature type="compositionally biased region" description="Basic and acidic residues" evidence="14">
    <location>
        <begin position="19"/>
        <end position="30"/>
    </location>
</feature>
<reference evidence="16 17" key="1">
    <citation type="submission" date="2014-04" db="EMBL/GenBank/DDBJ databases">
        <authorList>
            <consortium name="DOE Joint Genome Institute"/>
            <person name="Kuo A."/>
            <person name="Gay G."/>
            <person name="Dore J."/>
            <person name="Kohler A."/>
            <person name="Nagy L.G."/>
            <person name="Floudas D."/>
            <person name="Copeland A."/>
            <person name="Barry K.W."/>
            <person name="Cichocki N."/>
            <person name="Veneault-Fourrey C."/>
            <person name="LaButti K."/>
            <person name="Lindquist E.A."/>
            <person name="Lipzen A."/>
            <person name="Lundell T."/>
            <person name="Morin E."/>
            <person name="Murat C."/>
            <person name="Sun H."/>
            <person name="Tunlid A."/>
            <person name="Henrissat B."/>
            <person name="Grigoriev I.V."/>
            <person name="Hibbett D.S."/>
            <person name="Martin F."/>
            <person name="Nordberg H.P."/>
            <person name="Cantor M.N."/>
            <person name="Hua S.X."/>
        </authorList>
    </citation>
    <scope>NUCLEOTIDE SEQUENCE [LARGE SCALE GENOMIC DNA]</scope>
    <source>
        <strain evidence="17">h7</strain>
    </source>
</reference>
<keyword evidence="6 13" id="KW-0812">Transmembrane</keyword>
<dbReference type="GO" id="GO:0004100">
    <property type="term" value="F:chitin synthase activity"/>
    <property type="evidence" value="ECO:0007669"/>
    <property type="project" value="UniProtKB-UniRule"/>
</dbReference>
<evidence type="ECO:0000256" key="13">
    <source>
        <dbReference type="RuleBase" id="RU366040"/>
    </source>
</evidence>
<evidence type="ECO:0000256" key="4">
    <source>
        <dbReference type="ARBA" id="ARBA00022676"/>
    </source>
</evidence>
<evidence type="ECO:0000256" key="2">
    <source>
        <dbReference type="ARBA" id="ARBA00012543"/>
    </source>
</evidence>
<dbReference type="HOGENOM" id="CLU_004760_3_1_1"/>
<feature type="transmembrane region" description="Helical" evidence="13">
    <location>
        <begin position="843"/>
        <end position="867"/>
    </location>
</feature>
<evidence type="ECO:0000256" key="7">
    <source>
        <dbReference type="ARBA" id="ARBA00022989"/>
    </source>
</evidence>
<evidence type="ECO:0000256" key="14">
    <source>
        <dbReference type="SAM" id="MobiDB-lite"/>
    </source>
</evidence>
<organism evidence="16 17">
    <name type="scientific">Hebeloma cylindrosporum</name>
    <dbReference type="NCBI Taxonomy" id="76867"/>
    <lineage>
        <taxon>Eukaryota</taxon>
        <taxon>Fungi</taxon>
        <taxon>Dikarya</taxon>
        <taxon>Basidiomycota</taxon>
        <taxon>Agaricomycotina</taxon>
        <taxon>Agaricomycetes</taxon>
        <taxon>Agaricomycetidae</taxon>
        <taxon>Agaricales</taxon>
        <taxon>Agaricineae</taxon>
        <taxon>Hymenogastraceae</taxon>
        <taxon>Hebeloma</taxon>
    </lineage>
</organism>
<evidence type="ECO:0000256" key="5">
    <source>
        <dbReference type="ARBA" id="ARBA00022679"/>
    </source>
</evidence>
<protein>
    <recommendedName>
        <fullName evidence="2 13">Chitin synthase</fullName>
        <ecNumber evidence="2 13">2.4.1.16</ecNumber>
    </recommendedName>
</protein>
<dbReference type="InterPro" id="IPR029044">
    <property type="entry name" value="Nucleotide-diphossugar_trans"/>
</dbReference>
<name>A0A0C3CQ58_HEBCY</name>
<comment type="similarity">
    <text evidence="11">Belongs to the chitin synthase family. Class III subfamily.</text>
</comment>
<keyword evidence="7 13" id="KW-1133">Transmembrane helix</keyword>
<dbReference type="GO" id="GO:0071555">
    <property type="term" value="P:cell wall organization"/>
    <property type="evidence" value="ECO:0007669"/>
    <property type="project" value="UniProtKB-KW"/>
</dbReference>
<feature type="region of interest" description="Disordered" evidence="14">
    <location>
        <begin position="1"/>
        <end position="43"/>
    </location>
</feature>
<comment type="function">
    <text evidence="10 13">Polymerizes chitin, a structural polymer of the cell wall and septum, by transferring the sugar moiety of UDP-GlcNAc to the non-reducing end of the growing chitin polymer.</text>
</comment>
<proteinExistence type="inferred from homology"/>
<evidence type="ECO:0000313" key="16">
    <source>
        <dbReference type="EMBL" id="KIM46224.1"/>
    </source>
</evidence>
<keyword evidence="3 13" id="KW-1003">Cell membrane</keyword>
<dbReference type="GO" id="GO:0005886">
    <property type="term" value="C:plasma membrane"/>
    <property type="evidence" value="ECO:0007669"/>
    <property type="project" value="UniProtKB-SubCell"/>
</dbReference>
<dbReference type="InterPro" id="IPR004835">
    <property type="entry name" value="Chitin_synth"/>
</dbReference>
<reference evidence="17" key="2">
    <citation type="submission" date="2015-01" db="EMBL/GenBank/DDBJ databases">
        <title>Evolutionary Origins and Diversification of the Mycorrhizal Mutualists.</title>
        <authorList>
            <consortium name="DOE Joint Genome Institute"/>
            <consortium name="Mycorrhizal Genomics Consortium"/>
            <person name="Kohler A."/>
            <person name="Kuo A."/>
            <person name="Nagy L.G."/>
            <person name="Floudas D."/>
            <person name="Copeland A."/>
            <person name="Barry K.W."/>
            <person name="Cichocki N."/>
            <person name="Veneault-Fourrey C."/>
            <person name="LaButti K."/>
            <person name="Lindquist E.A."/>
            <person name="Lipzen A."/>
            <person name="Lundell T."/>
            <person name="Morin E."/>
            <person name="Murat C."/>
            <person name="Riley R."/>
            <person name="Ohm R."/>
            <person name="Sun H."/>
            <person name="Tunlid A."/>
            <person name="Henrissat B."/>
            <person name="Grigoriev I.V."/>
            <person name="Hibbett D.S."/>
            <person name="Martin F."/>
        </authorList>
    </citation>
    <scope>NUCLEOTIDE SEQUENCE [LARGE SCALE GENOMIC DNA]</scope>
    <source>
        <strain evidence="17">h7</strain>
    </source>
</reference>
<feature type="transmembrane region" description="Helical" evidence="13">
    <location>
        <begin position="556"/>
        <end position="580"/>
    </location>
</feature>
<dbReference type="AlphaFoldDB" id="A0A0C3CQ58"/>
<evidence type="ECO:0000259" key="15">
    <source>
        <dbReference type="Pfam" id="PF08407"/>
    </source>
</evidence>
<dbReference type="SUPFAM" id="SSF53448">
    <property type="entry name" value="Nucleotide-diphospho-sugar transferases"/>
    <property type="match status" value="1"/>
</dbReference>
<dbReference type="PANTHER" id="PTHR22914">
    <property type="entry name" value="CHITIN SYNTHASE"/>
    <property type="match status" value="1"/>
</dbReference>
<dbReference type="EMBL" id="KN831771">
    <property type="protein sequence ID" value="KIM46224.1"/>
    <property type="molecule type" value="Genomic_DNA"/>
</dbReference>
<feature type="transmembrane region" description="Helical" evidence="13">
    <location>
        <begin position="803"/>
        <end position="823"/>
    </location>
</feature>
<dbReference type="Proteomes" id="UP000053424">
    <property type="component" value="Unassembled WGS sequence"/>
</dbReference>
<dbReference type="CDD" id="cd04190">
    <property type="entry name" value="Chitin_synth_C"/>
    <property type="match status" value="1"/>
</dbReference>
<dbReference type="Pfam" id="PF01644">
    <property type="entry name" value="Chitin_synth_1"/>
    <property type="match status" value="1"/>
</dbReference>
<dbReference type="GO" id="GO:0006031">
    <property type="term" value="P:chitin biosynthetic process"/>
    <property type="evidence" value="ECO:0007669"/>
    <property type="project" value="UniProtKB-UniRule"/>
</dbReference>
<dbReference type="InterPro" id="IPR013616">
    <property type="entry name" value="Chitin_synth_N"/>
</dbReference>
<dbReference type="GO" id="GO:0030428">
    <property type="term" value="C:cell septum"/>
    <property type="evidence" value="ECO:0007669"/>
    <property type="project" value="TreeGrafter"/>
</dbReference>
<feature type="compositionally biased region" description="Polar residues" evidence="14">
    <location>
        <begin position="1"/>
        <end position="12"/>
    </location>
</feature>
<comment type="subcellular location">
    <subcellularLocation>
        <location evidence="1 13">Cell membrane</location>
        <topology evidence="1 13">Multi-pass membrane protein</topology>
    </subcellularLocation>
</comment>
<evidence type="ECO:0000256" key="3">
    <source>
        <dbReference type="ARBA" id="ARBA00022475"/>
    </source>
</evidence>
<evidence type="ECO:0000256" key="8">
    <source>
        <dbReference type="ARBA" id="ARBA00023136"/>
    </source>
</evidence>
<feature type="transmembrane region" description="Helical" evidence="13">
    <location>
        <begin position="600"/>
        <end position="618"/>
    </location>
</feature>
<dbReference type="STRING" id="686832.A0A0C3CQ58"/>
<feature type="transmembrane region" description="Helical" evidence="13">
    <location>
        <begin position="671"/>
        <end position="692"/>
    </location>
</feature>
<evidence type="ECO:0000256" key="10">
    <source>
        <dbReference type="ARBA" id="ARBA00024009"/>
    </source>
</evidence>
<evidence type="ECO:0000256" key="11">
    <source>
        <dbReference type="ARBA" id="ARBA00038055"/>
    </source>
</evidence>
<sequence length="878" mass="99494">MADNRAPSSSGGQPFDDPFSDRQIHFKEPDPLGVPSMPRPYDSTTHVPHEAHDVYDDDEYIEKQPLNVGQNFTGGFYPPAPVDPLTYGDPYARPQSTVSTSTNGIDNAWRRRQTIKRGVTRKVKLTHGNFIAEYPVPTPVFSAIEPKWSSVNTTEFSHMRYTAATCDPDEFTEANGWSLRTKMYNRDTELLIAVTSYNEDKTLYARTLHGVMLNIRDICKTKQSKFWRRNAEEGNPGWKKITVALIVDGLEPMDKSVLDILATIGLYQDGVMKKQVDEKDTVAHIFEYTTQLSVDATPQLVLPQPNDANNLVPVQIILVLKAKNQKKINSHRWLFNAIGKQLNPEICVLIDAGTKPGHKSIYHLWEAFYNNVNLGGCCGEIHAMINGGKKLLNPLVAAQNFEYKMSNILDKPLESSFGYVSVLPGAFSAYRFRAILGRPLEQYFHGDHSLADRLGQKGIYGMNIFTKNMFLAEDRILCFELVAKAGDRWTLTYVKPSKAETDVPETAVELIGQRRRWLNGSFAASVYALVHFFAFYRSGHGFIRMIFLHIQALYNFFSLVFSWFALANLWLTFSIIIDLLPEQGTYLFGTLAVTHWVNLAFKWIYLSFLALQFILALGNRPKGERLPYAITLWVYAFLSVYLFVCSIWLTVKSFQEVNLAGNFTAIFKPPVGPLIAAMVSTFGIYFLSSFLYRDPWHMFSSFLQYLCIAPSFTNVLNVYAFCNLHDVSWGTKGSDKAEALPSVSSSKSKDADVAVVEDKTQVQADVDAAFKETVTRAITKINHKEVPEKPNLDDQNKTFRTRLVAIWMLTNATLAIAIENINGLPSDSLTADQERLHKKQNTYFSFILYSTFALSAIRFTGCLFYFVKRNLFRFFRKS</sequence>
<evidence type="ECO:0000256" key="9">
    <source>
        <dbReference type="ARBA" id="ARBA00023316"/>
    </source>
</evidence>
<comment type="catalytic activity">
    <reaction evidence="12 13">
        <text>[(1-&gt;4)-N-acetyl-beta-D-glucosaminyl](n) + UDP-N-acetyl-alpha-D-glucosamine = [(1-&gt;4)-N-acetyl-beta-D-glucosaminyl](n+1) + UDP + H(+)</text>
        <dbReference type="Rhea" id="RHEA:16637"/>
        <dbReference type="Rhea" id="RHEA-COMP:9593"/>
        <dbReference type="Rhea" id="RHEA-COMP:9595"/>
        <dbReference type="ChEBI" id="CHEBI:15378"/>
        <dbReference type="ChEBI" id="CHEBI:17029"/>
        <dbReference type="ChEBI" id="CHEBI:57705"/>
        <dbReference type="ChEBI" id="CHEBI:58223"/>
        <dbReference type="EC" id="2.4.1.16"/>
    </reaction>
</comment>
<keyword evidence="4 13" id="KW-0328">Glycosyltransferase</keyword>
<feature type="domain" description="Chitin synthase N-terminal" evidence="15">
    <location>
        <begin position="120"/>
        <end position="189"/>
    </location>
</feature>
<evidence type="ECO:0000256" key="12">
    <source>
        <dbReference type="ARBA" id="ARBA00048014"/>
    </source>
</evidence>
<evidence type="ECO:0000313" key="17">
    <source>
        <dbReference type="Proteomes" id="UP000053424"/>
    </source>
</evidence>
<feature type="transmembrane region" description="Helical" evidence="13">
    <location>
        <begin position="517"/>
        <end position="536"/>
    </location>
</feature>